<feature type="region of interest" description="Disordered" evidence="1">
    <location>
        <begin position="368"/>
        <end position="416"/>
    </location>
</feature>
<feature type="region of interest" description="Disordered" evidence="1">
    <location>
        <begin position="180"/>
        <end position="200"/>
    </location>
</feature>
<protein>
    <submittedName>
        <fullName evidence="3">Uncharacterized protein LOC113147482</fullName>
    </submittedName>
</protein>
<feature type="compositionally biased region" description="Polar residues" evidence="1">
    <location>
        <begin position="368"/>
        <end position="377"/>
    </location>
</feature>
<dbReference type="AlphaFoldDB" id="A0A6P6S1D9"/>
<feature type="region of interest" description="Disordered" evidence="1">
    <location>
        <begin position="495"/>
        <end position="514"/>
    </location>
</feature>
<feature type="region of interest" description="Disordered" evidence="1">
    <location>
        <begin position="52"/>
        <end position="72"/>
    </location>
</feature>
<dbReference type="OrthoDB" id="349187at2759"/>
<accession>A0A6P6S1D9</accession>
<gene>
    <name evidence="3" type="primary">LOC113147482</name>
</gene>
<feature type="region of interest" description="Disordered" evidence="1">
    <location>
        <begin position="110"/>
        <end position="168"/>
    </location>
</feature>
<organism evidence="2 3">
    <name type="scientific">Cyclospora cayetanensis</name>
    <dbReference type="NCBI Taxonomy" id="88456"/>
    <lineage>
        <taxon>Eukaryota</taxon>
        <taxon>Sar</taxon>
        <taxon>Alveolata</taxon>
        <taxon>Apicomplexa</taxon>
        <taxon>Conoidasida</taxon>
        <taxon>Coccidia</taxon>
        <taxon>Eucoccidiorida</taxon>
        <taxon>Eimeriorina</taxon>
        <taxon>Eimeriidae</taxon>
        <taxon>Cyclospora</taxon>
    </lineage>
</organism>
<keyword evidence="2" id="KW-1185">Reference proteome</keyword>
<evidence type="ECO:0000256" key="1">
    <source>
        <dbReference type="SAM" id="MobiDB-lite"/>
    </source>
</evidence>
<evidence type="ECO:0000313" key="3">
    <source>
        <dbReference type="RefSeq" id="XP_026194006.1"/>
    </source>
</evidence>
<feature type="compositionally biased region" description="Basic and acidic residues" evidence="1">
    <location>
        <begin position="148"/>
        <end position="157"/>
    </location>
</feature>
<dbReference type="RefSeq" id="XP_026194006.1">
    <property type="nucleotide sequence ID" value="XM_026338221.1"/>
</dbReference>
<name>A0A6P6S1D9_9EIME</name>
<dbReference type="GeneID" id="113147482"/>
<feature type="compositionally biased region" description="Low complexity" evidence="1">
    <location>
        <begin position="392"/>
        <end position="407"/>
    </location>
</feature>
<feature type="region of interest" description="Disordered" evidence="1">
    <location>
        <begin position="558"/>
        <end position="604"/>
    </location>
</feature>
<feature type="compositionally biased region" description="Polar residues" evidence="1">
    <location>
        <begin position="586"/>
        <end position="595"/>
    </location>
</feature>
<dbReference type="Proteomes" id="UP000515125">
    <property type="component" value="Unplaced"/>
</dbReference>
<proteinExistence type="predicted"/>
<evidence type="ECO:0000313" key="2">
    <source>
        <dbReference type="Proteomes" id="UP000515125"/>
    </source>
</evidence>
<sequence>MLCATSCKCSKCLDCAATSEKEQEEARHFWSQWSMIDQCLSVNLRVWNSGLGSSSKSQVERQHEESETGEEDGRRLLLAPGVCVSASAIGQLKLRITALLKALGSALLTAPTPDSPARSLTEAEETGPAAAPLQSRKPYKEALSASKAAEDLEDHTRAPSTGTIQLYPSSTSIPLSVHEIESETDVGAPSPSPQIRGALWGSFSPPDDIDIICPTPYQSQCVDHAAPETPELGHWGAPCKLSGRQHLDCFGEAVVRALQCEKDPTDVLGGPSHCPHLDEAAKERQRAMPPSLLALDELIRDRMGCRPVPGLHANTPSCSPRSCNAARAPTGPPLHTLVDREGQPTEYPVTLPWISEKLAALEKPLLQSSTRDASVETSRAFEPPGEPPDAENSSSQSNSGSNRSSGSAMYKDESESWTSPYVSAKHAEEMNLRSEGEVDRVCCDAHSMSIQGARGSSSYSSIAGSLQALKQLSPRLHECSEAITRTVLQRRRLLQGPLERPSGGPKSASEGGSDPLYGDALEDICLTLKRLQLSIDHFTSVLSHCEGRFLSESLGIPLGESSREASPEATGYGEAAEESSRAPSSIDTTRAQMGSPSGPKGGVDEGSLSPVFYIKKATTSAYSGLRCGELPRDPVLGPCGQYAVGSCHGSSNESLAGACSARLVNVASKGTPMAAGLRGPCQNVSQETHGSGVGGIYEGPSEVLCMGRSANARKGLWVPGCDATSVCAEKRRVEKVKGGVRALRWARERLKSLVPSQKKTDSTE</sequence>
<feature type="compositionally biased region" description="Polar residues" evidence="1">
    <location>
        <begin position="158"/>
        <end position="168"/>
    </location>
</feature>
<reference evidence="3" key="1">
    <citation type="submission" date="2025-08" db="UniProtKB">
        <authorList>
            <consortium name="RefSeq"/>
        </authorList>
    </citation>
    <scope>IDENTIFICATION</scope>
</reference>
<feature type="compositionally biased region" description="Basic and acidic residues" evidence="1">
    <location>
        <begin position="58"/>
        <end position="72"/>
    </location>
</feature>